<evidence type="ECO:0000313" key="3">
    <source>
        <dbReference type="WBParaSite" id="ALUE_0000642801-mRNA-1"/>
    </source>
</evidence>
<accession>A0A0M3HUF9</accession>
<evidence type="ECO:0000313" key="2">
    <source>
        <dbReference type="Proteomes" id="UP000036681"/>
    </source>
</evidence>
<dbReference type="Proteomes" id="UP000036681">
    <property type="component" value="Unplaced"/>
</dbReference>
<dbReference type="AlphaFoldDB" id="A0A0M3HUF9"/>
<evidence type="ECO:0000256" key="1">
    <source>
        <dbReference type="SAM" id="MobiDB-lite"/>
    </source>
</evidence>
<name>A0A0M3HUF9_ASCLU</name>
<organism evidence="2 3">
    <name type="scientific">Ascaris lumbricoides</name>
    <name type="common">Giant roundworm</name>
    <dbReference type="NCBI Taxonomy" id="6252"/>
    <lineage>
        <taxon>Eukaryota</taxon>
        <taxon>Metazoa</taxon>
        <taxon>Ecdysozoa</taxon>
        <taxon>Nematoda</taxon>
        <taxon>Chromadorea</taxon>
        <taxon>Rhabditida</taxon>
        <taxon>Spirurina</taxon>
        <taxon>Ascaridomorpha</taxon>
        <taxon>Ascaridoidea</taxon>
        <taxon>Ascarididae</taxon>
        <taxon>Ascaris</taxon>
    </lineage>
</organism>
<feature type="compositionally biased region" description="Polar residues" evidence="1">
    <location>
        <begin position="61"/>
        <end position="77"/>
    </location>
</feature>
<feature type="region of interest" description="Disordered" evidence="1">
    <location>
        <begin position="61"/>
        <end position="85"/>
    </location>
</feature>
<reference evidence="3" key="1">
    <citation type="submission" date="2017-02" db="UniProtKB">
        <authorList>
            <consortium name="WormBaseParasite"/>
        </authorList>
    </citation>
    <scope>IDENTIFICATION</scope>
</reference>
<protein>
    <submittedName>
        <fullName evidence="3">Akirin</fullName>
    </submittedName>
</protein>
<dbReference type="WBParaSite" id="ALUE_0000642801-mRNA-1">
    <property type="protein sequence ID" value="ALUE_0000642801-mRNA-1"/>
    <property type="gene ID" value="ALUE_0000642801"/>
</dbReference>
<proteinExistence type="predicted"/>
<sequence>MHDCPSSSRHRDNSLRRQFTCRFCCCISVCRSIPTTAKRSHSLLLRKKAIDAASSLRATLSPQSTNGFRSQDTTVWPSSEDGSEQPLLSTIQSCKMSEVDSINELCEHYLDEMFSLQDSSSHCKV</sequence>
<keyword evidence="2" id="KW-1185">Reference proteome</keyword>